<dbReference type="InterPro" id="IPR000868">
    <property type="entry name" value="Isochorismatase-like_dom"/>
</dbReference>
<comment type="caution">
    <text evidence="9">The sequence shown here is derived from an EMBL/GenBank/DDBJ whole genome shotgun (WGS) entry which is preliminary data.</text>
</comment>
<dbReference type="PANTHER" id="PTHR11080">
    <property type="entry name" value="PYRAZINAMIDASE/NICOTINAMIDASE"/>
    <property type="match status" value="1"/>
</dbReference>
<name>A0A7D9EX79_PARCT</name>
<evidence type="ECO:0000259" key="8">
    <source>
        <dbReference type="Pfam" id="PF00857"/>
    </source>
</evidence>
<evidence type="ECO:0000256" key="1">
    <source>
        <dbReference type="ARBA" id="ARBA00006336"/>
    </source>
</evidence>
<evidence type="ECO:0000256" key="4">
    <source>
        <dbReference type="ARBA" id="ARBA00022801"/>
    </source>
</evidence>
<dbReference type="Proteomes" id="UP001152795">
    <property type="component" value="Unassembled WGS sequence"/>
</dbReference>
<keyword evidence="3" id="KW-0479">Metal-binding</keyword>
<dbReference type="EC" id="3.5.1.19" evidence="6"/>
<accession>A0A7D9EX79</accession>
<dbReference type="Pfam" id="PF00857">
    <property type="entry name" value="Isochorismatase"/>
    <property type="match status" value="1"/>
</dbReference>
<evidence type="ECO:0000256" key="3">
    <source>
        <dbReference type="ARBA" id="ARBA00022723"/>
    </source>
</evidence>
<evidence type="ECO:0000256" key="5">
    <source>
        <dbReference type="ARBA" id="ARBA00037900"/>
    </source>
</evidence>
<gene>
    <name evidence="9" type="ORF">PACLA_8A058844</name>
</gene>
<dbReference type="GO" id="GO:0008936">
    <property type="term" value="F:nicotinamidase activity"/>
    <property type="evidence" value="ECO:0007669"/>
    <property type="project" value="UniProtKB-EC"/>
</dbReference>
<evidence type="ECO:0000256" key="2">
    <source>
        <dbReference type="ARBA" id="ARBA00022642"/>
    </source>
</evidence>
<protein>
    <recommendedName>
        <fullName evidence="6">nicotinamidase</fullName>
        <ecNumber evidence="6">3.5.1.19</ecNumber>
    </recommendedName>
    <alternativeName>
        <fullName evidence="7">Nicotinamide deamidase</fullName>
    </alternativeName>
</protein>
<dbReference type="SUPFAM" id="SSF52499">
    <property type="entry name" value="Isochorismatase-like hydrolases"/>
    <property type="match status" value="1"/>
</dbReference>
<dbReference type="AlphaFoldDB" id="A0A7D9EX79"/>
<keyword evidence="10" id="KW-1185">Reference proteome</keyword>
<feature type="domain" description="Isochorismatase-like" evidence="8">
    <location>
        <begin position="27"/>
        <end position="230"/>
    </location>
</feature>
<evidence type="ECO:0000313" key="10">
    <source>
        <dbReference type="Proteomes" id="UP001152795"/>
    </source>
</evidence>
<dbReference type="GO" id="GO:0019363">
    <property type="term" value="P:pyridine nucleotide biosynthetic process"/>
    <property type="evidence" value="ECO:0007669"/>
    <property type="project" value="UniProtKB-KW"/>
</dbReference>
<dbReference type="InterPro" id="IPR052347">
    <property type="entry name" value="Isochorismatase_Nicotinamidase"/>
</dbReference>
<comment type="similarity">
    <text evidence="1">Belongs to the isochorismatase family.</text>
</comment>
<dbReference type="OrthoDB" id="167809at2759"/>
<evidence type="ECO:0000256" key="6">
    <source>
        <dbReference type="ARBA" id="ARBA00039017"/>
    </source>
</evidence>
<keyword evidence="2" id="KW-0662">Pyridine nucleotide biosynthesis</keyword>
<organism evidence="9 10">
    <name type="scientific">Paramuricea clavata</name>
    <name type="common">Red gorgonian</name>
    <name type="synonym">Violescent sea-whip</name>
    <dbReference type="NCBI Taxonomy" id="317549"/>
    <lineage>
        <taxon>Eukaryota</taxon>
        <taxon>Metazoa</taxon>
        <taxon>Cnidaria</taxon>
        <taxon>Anthozoa</taxon>
        <taxon>Octocorallia</taxon>
        <taxon>Malacalcyonacea</taxon>
        <taxon>Plexauridae</taxon>
        <taxon>Paramuricea</taxon>
    </lineage>
</organism>
<proteinExistence type="inferred from homology"/>
<feature type="non-terminal residue" evidence="9">
    <location>
        <position position="253"/>
    </location>
</feature>
<dbReference type="GO" id="GO:0046872">
    <property type="term" value="F:metal ion binding"/>
    <property type="evidence" value="ECO:0007669"/>
    <property type="project" value="UniProtKB-KW"/>
</dbReference>
<dbReference type="PANTHER" id="PTHR11080:SF2">
    <property type="entry name" value="LD05707P"/>
    <property type="match status" value="1"/>
</dbReference>
<dbReference type="CDD" id="cd01011">
    <property type="entry name" value="nicotinamidase"/>
    <property type="match status" value="1"/>
</dbReference>
<reference evidence="9" key="1">
    <citation type="submission" date="2020-04" db="EMBL/GenBank/DDBJ databases">
        <authorList>
            <person name="Alioto T."/>
            <person name="Alioto T."/>
            <person name="Gomez Garrido J."/>
        </authorList>
    </citation>
    <scope>NUCLEOTIDE SEQUENCE</scope>
    <source>
        <strain evidence="9">A484AB</strain>
    </source>
</reference>
<comment type="pathway">
    <text evidence="5">Cofactor biosynthesis; nicotinate biosynthesis; nicotinate from nicotinamide: step 1/1.</text>
</comment>
<dbReference type="EMBL" id="CACRXK020010642">
    <property type="protein sequence ID" value="CAB4019826.1"/>
    <property type="molecule type" value="Genomic_DNA"/>
</dbReference>
<evidence type="ECO:0000256" key="7">
    <source>
        <dbReference type="ARBA" id="ARBA00043224"/>
    </source>
</evidence>
<dbReference type="Gene3D" id="3.40.50.850">
    <property type="entry name" value="Isochorismatase-like"/>
    <property type="match status" value="1"/>
</dbReference>
<sequence length="253" mass="28603">VHGKLKEENFVTVFQYWTRKCVSTLKALIIVDVQNDFISGSLRLDRCPAKEDAEEVVPVINQLIQDGSFGVLAYTHDWHPADHCSYLSNIKHHLTSVYSSVNIEELNVFDIVTLTKPFELKQVMWPDHCLQNSWGAELHKDLRKPDVDNDIVVYKGQSSDVDSYSAFFDNGKCHQTDLFLKLLKRGVTDAYMVGLAFDVCVAYSAIDAAHLGFNTVVIEDACRGVALKSKEEMKRKFAELDIELSQISDIIKS</sequence>
<dbReference type="InterPro" id="IPR036380">
    <property type="entry name" value="Isochorismatase-like_sf"/>
</dbReference>
<evidence type="ECO:0000313" key="9">
    <source>
        <dbReference type="EMBL" id="CAB4019826.1"/>
    </source>
</evidence>
<keyword evidence="4" id="KW-0378">Hydrolase</keyword>